<dbReference type="EMBL" id="FNNE01000002">
    <property type="protein sequence ID" value="SDW37101.1"/>
    <property type="molecule type" value="Genomic_DNA"/>
</dbReference>
<evidence type="ECO:0000313" key="2">
    <source>
        <dbReference type="Proteomes" id="UP000199675"/>
    </source>
</evidence>
<gene>
    <name evidence="1" type="ORF">SAMN04487960_102293</name>
</gene>
<evidence type="ECO:0000313" key="1">
    <source>
        <dbReference type="EMBL" id="SDW37101.1"/>
    </source>
</evidence>
<sequence length="55" mass="6183">MNAPDKMDQTELLGRLYDHKQKQLLAASQRGDRLLCQVLAAEAQAICDAITKNRQ</sequence>
<dbReference type="Proteomes" id="UP000199675">
    <property type="component" value="Unassembled WGS sequence"/>
</dbReference>
<keyword evidence="2" id="KW-1185">Reference proteome</keyword>
<accession>A0A1H2SZS4</accession>
<reference evidence="1 2" key="1">
    <citation type="submission" date="2016-10" db="EMBL/GenBank/DDBJ databases">
        <authorList>
            <person name="de Groot N.N."/>
        </authorList>
    </citation>
    <scope>NUCLEOTIDE SEQUENCE [LARGE SCALE GENOMIC DNA]</scope>
    <source>
        <strain evidence="1 2">CGMCC 1.7059</strain>
    </source>
</reference>
<dbReference type="RefSeq" id="WP_175528278.1">
    <property type="nucleotide sequence ID" value="NZ_FNNE01000002.1"/>
</dbReference>
<name>A0A1H2SZS4_9GAMM</name>
<protein>
    <submittedName>
        <fullName evidence="1">Uncharacterized protein</fullName>
    </submittedName>
</protein>
<dbReference type="AlphaFoldDB" id="A0A1H2SZS4"/>
<proteinExistence type="predicted"/>
<organism evidence="1 2">
    <name type="scientific">Marinobacter mobilis</name>
    <dbReference type="NCBI Taxonomy" id="488533"/>
    <lineage>
        <taxon>Bacteria</taxon>
        <taxon>Pseudomonadati</taxon>
        <taxon>Pseudomonadota</taxon>
        <taxon>Gammaproteobacteria</taxon>
        <taxon>Pseudomonadales</taxon>
        <taxon>Marinobacteraceae</taxon>
        <taxon>Marinobacter</taxon>
    </lineage>
</organism>